<keyword evidence="10" id="KW-1185">Reference proteome</keyword>
<name>A0A1Y1IQ38_KLENI</name>
<proteinExistence type="predicted"/>
<protein>
    <submittedName>
        <fullName evidence="9">RWP-RK domain-containing protein</fullName>
    </submittedName>
</protein>
<evidence type="ECO:0000256" key="4">
    <source>
        <dbReference type="ARBA" id="ARBA00023125"/>
    </source>
</evidence>
<dbReference type="Proteomes" id="UP000054558">
    <property type="component" value="Unassembled WGS sequence"/>
</dbReference>
<evidence type="ECO:0000256" key="2">
    <source>
        <dbReference type="ARBA" id="ARBA00023015"/>
    </source>
</evidence>
<keyword evidence="4" id="KW-0238">DNA-binding</keyword>
<comment type="function">
    <text evidence="1">Putative transcription factor.</text>
</comment>
<evidence type="ECO:0000256" key="7">
    <source>
        <dbReference type="SAM" id="MobiDB-lite"/>
    </source>
</evidence>
<evidence type="ECO:0000256" key="5">
    <source>
        <dbReference type="ARBA" id="ARBA00023163"/>
    </source>
</evidence>
<dbReference type="PANTHER" id="PTHR46373:SF2">
    <property type="entry name" value="RWP-RK DOMAIN-CONTAINING PROTEIN"/>
    <property type="match status" value="1"/>
</dbReference>
<evidence type="ECO:0000256" key="1">
    <source>
        <dbReference type="ARBA" id="ARBA00004049"/>
    </source>
</evidence>
<feature type="domain" description="RWP-RK" evidence="8">
    <location>
        <begin position="624"/>
        <end position="710"/>
    </location>
</feature>
<dbReference type="PROSITE" id="PS51519">
    <property type="entry name" value="RWP_RK"/>
    <property type="match status" value="1"/>
</dbReference>
<evidence type="ECO:0000256" key="6">
    <source>
        <dbReference type="ARBA" id="ARBA00023242"/>
    </source>
</evidence>
<evidence type="ECO:0000259" key="8">
    <source>
        <dbReference type="PROSITE" id="PS51519"/>
    </source>
</evidence>
<feature type="region of interest" description="Disordered" evidence="7">
    <location>
        <begin position="376"/>
        <end position="441"/>
    </location>
</feature>
<dbReference type="GO" id="GO:0003677">
    <property type="term" value="F:DNA binding"/>
    <property type="evidence" value="ECO:0007669"/>
    <property type="project" value="UniProtKB-KW"/>
</dbReference>
<keyword evidence="6" id="KW-0539">Nucleus</keyword>
<reference evidence="9 10" key="1">
    <citation type="journal article" date="2014" name="Nat. Commun.">
        <title>Klebsormidium flaccidum genome reveals primary factors for plant terrestrial adaptation.</title>
        <authorList>
            <person name="Hori K."/>
            <person name="Maruyama F."/>
            <person name="Fujisawa T."/>
            <person name="Togashi T."/>
            <person name="Yamamoto N."/>
            <person name="Seo M."/>
            <person name="Sato S."/>
            <person name="Yamada T."/>
            <person name="Mori H."/>
            <person name="Tajima N."/>
            <person name="Moriyama T."/>
            <person name="Ikeuchi M."/>
            <person name="Watanabe M."/>
            <person name="Wada H."/>
            <person name="Kobayashi K."/>
            <person name="Saito M."/>
            <person name="Masuda T."/>
            <person name="Sasaki-Sekimoto Y."/>
            <person name="Mashiguchi K."/>
            <person name="Awai K."/>
            <person name="Shimojima M."/>
            <person name="Masuda S."/>
            <person name="Iwai M."/>
            <person name="Nobusawa T."/>
            <person name="Narise T."/>
            <person name="Kondo S."/>
            <person name="Saito H."/>
            <person name="Sato R."/>
            <person name="Murakawa M."/>
            <person name="Ihara Y."/>
            <person name="Oshima-Yamada Y."/>
            <person name="Ohtaka K."/>
            <person name="Satoh M."/>
            <person name="Sonobe K."/>
            <person name="Ishii M."/>
            <person name="Ohtani R."/>
            <person name="Kanamori-Sato M."/>
            <person name="Honoki R."/>
            <person name="Miyazaki D."/>
            <person name="Mochizuki H."/>
            <person name="Umetsu J."/>
            <person name="Higashi K."/>
            <person name="Shibata D."/>
            <person name="Kamiya Y."/>
            <person name="Sato N."/>
            <person name="Nakamura Y."/>
            <person name="Tabata S."/>
            <person name="Ida S."/>
            <person name="Kurokawa K."/>
            <person name="Ohta H."/>
        </authorList>
    </citation>
    <scope>NUCLEOTIDE SEQUENCE [LARGE SCALE GENOMIC DNA]</scope>
    <source>
        <strain evidence="9 10">NIES-2285</strain>
    </source>
</reference>
<gene>
    <name evidence="9" type="ORF">KFL_011510010</name>
</gene>
<feature type="compositionally biased region" description="Basic and acidic residues" evidence="7">
    <location>
        <begin position="494"/>
        <end position="507"/>
    </location>
</feature>
<feature type="region of interest" description="Disordered" evidence="7">
    <location>
        <begin position="477"/>
        <end position="627"/>
    </location>
</feature>
<evidence type="ECO:0000256" key="3">
    <source>
        <dbReference type="ARBA" id="ARBA00023054"/>
    </source>
</evidence>
<accession>A0A1Y1IQ38</accession>
<keyword evidence="2" id="KW-0805">Transcription regulation</keyword>
<evidence type="ECO:0000313" key="10">
    <source>
        <dbReference type="Proteomes" id="UP000054558"/>
    </source>
</evidence>
<dbReference type="InterPro" id="IPR003035">
    <property type="entry name" value="RWP-RK_dom"/>
</dbReference>
<dbReference type="GO" id="GO:0003700">
    <property type="term" value="F:DNA-binding transcription factor activity"/>
    <property type="evidence" value="ECO:0007669"/>
    <property type="project" value="InterPro"/>
</dbReference>
<sequence length="805" mass="85774">MATPADITSAMIPAQLRASKHLIWSHSLLNLRGCVFSVGRAHTGPSMETASSSCDSFSQVLDQRGATMGGPPSGSPPPFQEPVHSLHLEAIVVFQHPSNPERFRAIQVYSHGGLFRALRQDFLLIPHNHHLLEEPTVKTLQNEVAVVDFVTLHKKYNQADGWPCVLEFAVFLPFPTTVPPLLSPKRNPDLGQLPSLVHDLAFVEAVLEHAPAAGIGSGIGQDPIPMVAENSVATQQSFSPSEPPRSHFPAQPDTAPDHSFSDKSLPASSSTTSLKDSLMRSLHRFVGGHSSDATGPDFHFAAPNSYPPATDRSFLPTIAQLEQSALFAPGSADRFPFPGQPPLLANLPGDSPFRPGTKPGTKPQLHVDVLHRGGDSESLSLVSPSSVLFRRPPSARSDPGSVENSPWRPPLSPAGHQNLLSSGAWLGDPFSPPQRGHPPLQSVSSLERLLEPAAFYTPRGVVRPTPQARCKALRKVASESRLESIPHPPMRTRPVSEKKPPQADLGDHFFLPGGFAPARPPSPVAPRALPRGSSLPPMPRSPDRSIAPSFGAEPFLAPGWGLAGGGAAAGPQQNPIELLPTRPDLTAERSGDSFGSDEPSSAEPSQGGAHEGLTAPGLGPPGMYHGHVHERKLSQPEKISQVTIEKLRPYFDLPIKDACKKLGVGATILKRHCRQLGIVRWPYRKVKSLQGLIGAIEGFGTAGDASLGKQVSHVVEQLKLERERIDHAPDQDITAGTKKLRQACFKATYQMKNARKPPSLQVTDRGIPGAGAGSDVSMPGSGVSGLPADCVTSTQAASSAAFTSC</sequence>
<keyword evidence="5" id="KW-0804">Transcription</keyword>
<dbReference type="PANTHER" id="PTHR46373">
    <property type="entry name" value="PROTEIN RKD4"/>
    <property type="match status" value="1"/>
</dbReference>
<dbReference type="STRING" id="105231.A0A1Y1IQ38"/>
<dbReference type="Pfam" id="PF02042">
    <property type="entry name" value="RWP-RK"/>
    <property type="match status" value="1"/>
</dbReference>
<evidence type="ECO:0000313" key="9">
    <source>
        <dbReference type="EMBL" id="GAQ92814.1"/>
    </source>
</evidence>
<feature type="compositionally biased region" description="Low complexity" evidence="7">
    <location>
        <begin position="376"/>
        <end position="388"/>
    </location>
</feature>
<organism evidence="9 10">
    <name type="scientific">Klebsormidium nitens</name>
    <name type="common">Green alga</name>
    <name type="synonym">Ulothrix nitens</name>
    <dbReference type="NCBI Taxonomy" id="105231"/>
    <lineage>
        <taxon>Eukaryota</taxon>
        <taxon>Viridiplantae</taxon>
        <taxon>Streptophyta</taxon>
        <taxon>Klebsormidiophyceae</taxon>
        <taxon>Klebsormidiales</taxon>
        <taxon>Klebsormidiaceae</taxon>
        <taxon>Klebsormidium</taxon>
    </lineage>
</organism>
<dbReference type="EMBL" id="DF238100">
    <property type="protein sequence ID" value="GAQ92814.1"/>
    <property type="molecule type" value="Genomic_DNA"/>
</dbReference>
<dbReference type="OrthoDB" id="6270329at2759"/>
<feature type="region of interest" description="Disordered" evidence="7">
    <location>
        <begin position="755"/>
        <end position="780"/>
    </location>
</feature>
<dbReference type="AlphaFoldDB" id="A0A1Y1IQ38"/>
<dbReference type="InterPro" id="IPR044607">
    <property type="entry name" value="RKD-like"/>
</dbReference>
<feature type="region of interest" description="Disordered" evidence="7">
    <location>
        <begin position="232"/>
        <end position="273"/>
    </location>
</feature>
<dbReference type="OMA" id="EHQKKRM"/>
<keyword evidence="3" id="KW-0175">Coiled coil</keyword>